<dbReference type="EMBL" id="GACK01002130">
    <property type="protein sequence ID" value="JAA62904.1"/>
    <property type="molecule type" value="mRNA"/>
</dbReference>
<evidence type="ECO:0000256" key="1">
    <source>
        <dbReference type="SAM" id="MobiDB-lite"/>
    </source>
</evidence>
<evidence type="ECO:0000313" key="2">
    <source>
        <dbReference type="EMBL" id="JAA62904.1"/>
    </source>
</evidence>
<reference evidence="2" key="1">
    <citation type="submission" date="2012-11" db="EMBL/GenBank/DDBJ databases">
        <authorList>
            <person name="Lucero-Rivera Y.E."/>
            <person name="Tovar-Ramirez D."/>
        </authorList>
    </citation>
    <scope>NUCLEOTIDE SEQUENCE</scope>
    <source>
        <tissue evidence="2">Salivary gland</tissue>
    </source>
</reference>
<dbReference type="AlphaFoldDB" id="L7MI92"/>
<name>L7MI92_RHIPC</name>
<protein>
    <submittedName>
        <fullName evidence="2">Uncharacterized protein</fullName>
    </submittedName>
</protein>
<reference evidence="2" key="2">
    <citation type="journal article" date="2015" name="J. Proteomics">
        <title>Sexual differences in the sialomes of the zebra tick, Rhipicephalus pulchellus.</title>
        <authorList>
            <person name="Tan A.W."/>
            <person name="Francischetti I.M."/>
            <person name="Slovak M."/>
            <person name="Kini R.M."/>
            <person name="Ribeiro J.M."/>
        </authorList>
    </citation>
    <scope>NUCLEOTIDE SEQUENCE</scope>
    <source>
        <tissue evidence="2">Salivary gland</tissue>
    </source>
</reference>
<proteinExistence type="evidence at transcript level"/>
<feature type="region of interest" description="Disordered" evidence="1">
    <location>
        <begin position="150"/>
        <end position="180"/>
    </location>
</feature>
<accession>L7MI92</accession>
<sequence length="256" mass="28542">NKEYEVQAYVAAPDASCKGVISGIENNTMPTTLMTNLRSPTAQILHARMMGTSATAIIMFSGTRVPRYIYYYGVEYRCYIHKPRQQLCGVCLSTTHRADVCPTPDKPRCTVCGIQSPTEIHACAPKCFTCGGEHPTTDSRCPARQRKPFNKSHIHRQQKEMEAQQNEEKGKPSKVTSFNLKETKTTTAPHHRYRTRSMVPRIYRLVCRLRAVPMQGSVRAADACGGGAAIHRSACVAHPRGLRRGNCRHTVPCLLL</sequence>
<organism evidence="2">
    <name type="scientific">Rhipicephalus pulchellus</name>
    <name type="common">Yellow backed tick</name>
    <name type="synonym">Dermacentor pulchellus</name>
    <dbReference type="NCBI Taxonomy" id="72859"/>
    <lineage>
        <taxon>Eukaryota</taxon>
        <taxon>Metazoa</taxon>
        <taxon>Ecdysozoa</taxon>
        <taxon>Arthropoda</taxon>
        <taxon>Chelicerata</taxon>
        <taxon>Arachnida</taxon>
        <taxon>Acari</taxon>
        <taxon>Parasitiformes</taxon>
        <taxon>Ixodida</taxon>
        <taxon>Ixodoidea</taxon>
        <taxon>Ixodidae</taxon>
        <taxon>Rhipicephalinae</taxon>
        <taxon>Rhipicephalus</taxon>
        <taxon>Rhipicephalus</taxon>
    </lineage>
</organism>
<feature type="non-terminal residue" evidence="2">
    <location>
        <position position="1"/>
    </location>
</feature>
<feature type="compositionally biased region" description="Basic and acidic residues" evidence="1">
    <location>
        <begin position="157"/>
        <end position="171"/>
    </location>
</feature>